<dbReference type="PRINTS" id="PR00080">
    <property type="entry name" value="SDRFAMILY"/>
</dbReference>
<dbReference type="InterPro" id="IPR036291">
    <property type="entry name" value="NAD(P)-bd_dom_sf"/>
</dbReference>
<dbReference type="SUPFAM" id="SSF51735">
    <property type="entry name" value="NAD(P)-binding Rossmann-fold domains"/>
    <property type="match status" value="1"/>
</dbReference>
<dbReference type="PANTHER" id="PTHR42879:SF2">
    <property type="entry name" value="3-OXOACYL-[ACYL-CARRIER-PROTEIN] REDUCTASE FABG"/>
    <property type="match status" value="1"/>
</dbReference>
<dbReference type="RefSeq" id="WP_311830366.1">
    <property type="nucleotide sequence ID" value="NZ_JARQAJ010000007.1"/>
</dbReference>
<dbReference type="PRINTS" id="PR00081">
    <property type="entry name" value="GDHRDH"/>
</dbReference>
<comment type="similarity">
    <text evidence="1">Belongs to the short-chain dehydrogenases/reductases (SDR) family.</text>
</comment>
<dbReference type="Gene3D" id="3.40.50.720">
    <property type="entry name" value="NAD(P)-binding Rossmann-like Domain"/>
    <property type="match status" value="1"/>
</dbReference>
<reference evidence="2" key="1">
    <citation type="submission" date="2023-03" db="EMBL/GenBank/DDBJ databases">
        <authorList>
            <person name="Shen W."/>
            <person name="Cai J."/>
        </authorList>
    </citation>
    <scope>NUCLEOTIDE SEQUENCE</scope>
    <source>
        <strain evidence="2">P66-3</strain>
    </source>
</reference>
<protein>
    <submittedName>
        <fullName evidence="2">SDR family NAD(P)-dependent oxidoreductase</fullName>
    </submittedName>
</protein>
<dbReference type="Pfam" id="PF13561">
    <property type="entry name" value="adh_short_C2"/>
    <property type="match status" value="1"/>
</dbReference>
<dbReference type="Proteomes" id="UP001181046">
    <property type="component" value="Unassembled WGS sequence"/>
</dbReference>
<dbReference type="InterPro" id="IPR050259">
    <property type="entry name" value="SDR"/>
</dbReference>
<keyword evidence="3" id="KW-1185">Reference proteome</keyword>
<name>A0ABU3FCH8_9ENTE</name>
<dbReference type="PANTHER" id="PTHR42879">
    <property type="entry name" value="3-OXOACYL-(ACYL-CARRIER-PROTEIN) REDUCTASE"/>
    <property type="match status" value="1"/>
</dbReference>
<dbReference type="EMBL" id="JARQAJ010000007">
    <property type="protein sequence ID" value="MDT2760383.1"/>
    <property type="molecule type" value="Genomic_DNA"/>
</dbReference>
<dbReference type="CDD" id="cd05233">
    <property type="entry name" value="SDR_c"/>
    <property type="match status" value="1"/>
</dbReference>
<sequence length="254" mass="27494">MKRYEGKTAIVTGGVSGIGEAITLSFLKEGANVVINCLPGEEAGRKMSEELKKSGASFLMVEGDISKKEDVERIFKQAKDKYQKIDIVVSNAAAFDFYQPLLEIEDKTWKKVIDVNLNGNYYISRSAVPHMIENGGGALIFISSIAGVIAGHGGAAYTTSKHGVIGLSKQITFDYGKYGIRCNTISPGSIYTPLSGKFLDMPKAKEKLARTPHGTYGHPQDIANAVLFLAGEEASFVYGTNLMVDGGNLVRKWD</sequence>
<evidence type="ECO:0000313" key="2">
    <source>
        <dbReference type="EMBL" id="MDT2760383.1"/>
    </source>
</evidence>
<dbReference type="NCBIfam" id="NF005559">
    <property type="entry name" value="PRK07231.1"/>
    <property type="match status" value="1"/>
</dbReference>
<organism evidence="2 3">
    <name type="scientific">Enterococcus xiangfangensis</name>
    <dbReference type="NCBI Taxonomy" id="1296537"/>
    <lineage>
        <taxon>Bacteria</taxon>
        <taxon>Bacillati</taxon>
        <taxon>Bacillota</taxon>
        <taxon>Bacilli</taxon>
        <taxon>Lactobacillales</taxon>
        <taxon>Enterococcaceae</taxon>
        <taxon>Enterococcus</taxon>
    </lineage>
</organism>
<evidence type="ECO:0000256" key="1">
    <source>
        <dbReference type="ARBA" id="ARBA00006484"/>
    </source>
</evidence>
<comment type="caution">
    <text evidence="2">The sequence shown here is derived from an EMBL/GenBank/DDBJ whole genome shotgun (WGS) entry which is preliminary data.</text>
</comment>
<gene>
    <name evidence="2" type="ORF">P7H27_11475</name>
</gene>
<proteinExistence type="inferred from homology"/>
<dbReference type="InterPro" id="IPR002347">
    <property type="entry name" value="SDR_fam"/>
</dbReference>
<accession>A0ABU3FCH8</accession>
<evidence type="ECO:0000313" key="3">
    <source>
        <dbReference type="Proteomes" id="UP001181046"/>
    </source>
</evidence>